<reference evidence="2" key="1">
    <citation type="journal article" date="2023" name="G3 (Bethesda)">
        <title>Whole genome assembly and annotation of the endangered Caribbean coral Acropora cervicornis.</title>
        <authorList>
            <person name="Selwyn J.D."/>
            <person name="Vollmer S.V."/>
        </authorList>
    </citation>
    <scope>NUCLEOTIDE SEQUENCE</scope>
    <source>
        <strain evidence="2">K2</strain>
    </source>
</reference>
<proteinExistence type="predicted"/>
<sequence length="171" mass="19849">MIYHEQIKSVEHRDSEEEVCPDNPQKSEDDPDNEESTDDTEKGMDHGEKEGVAWSEDCSSDEARRVSVNTLNLKSCLDVSKLFFTEEVYQLLRAITLEINGSGRLLGDRSMARRLQHDYHLSVGKHVVMTLLQNIDPDGVNQRRRRRIERRCYRNPWPKRSVRSTLMTTTS</sequence>
<evidence type="ECO:0000256" key="1">
    <source>
        <dbReference type="SAM" id="MobiDB-lite"/>
    </source>
</evidence>
<dbReference type="EMBL" id="JARQWQ010000063">
    <property type="protein sequence ID" value="KAK2555332.1"/>
    <property type="molecule type" value="Genomic_DNA"/>
</dbReference>
<feature type="compositionally biased region" description="Acidic residues" evidence="1">
    <location>
        <begin position="29"/>
        <end position="38"/>
    </location>
</feature>
<feature type="compositionally biased region" description="Basic and acidic residues" evidence="1">
    <location>
        <begin position="39"/>
        <end position="51"/>
    </location>
</feature>
<evidence type="ECO:0000313" key="2">
    <source>
        <dbReference type="EMBL" id="KAK2555332.1"/>
    </source>
</evidence>
<organism evidence="2 3">
    <name type="scientific">Acropora cervicornis</name>
    <name type="common">Staghorn coral</name>
    <dbReference type="NCBI Taxonomy" id="6130"/>
    <lineage>
        <taxon>Eukaryota</taxon>
        <taxon>Metazoa</taxon>
        <taxon>Cnidaria</taxon>
        <taxon>Anthozoa</taxon>
        <taxon>Hexacorallia</taxon>
        <taxon>Scleractinia</taxon>
        <taxon>Astrocoeniina</taxon>
        <taxon>Acroporidae</taxon>
        <taxon>Acropora</taxon>
    </lineage>
</organism>
<reference evidence="2" key="2">
    <citation type="journal article" date="2023" name="Science">
        <title>Genomic signatures of disease resistance in endangered staghorn corals.</title>
        <authorList>
            <person name="Vollmer S.V."/>
            <person name="Selwyn J.D."/>
            <person name="Despard B.A."/>
            <person name="Roesel C.L."/>
        </authorList>
    </citation>
    <scope>NUCLEOTIDE SEQUENCE</scope>
    <source>
        <strain evidence="2">K2</strain>
    </source>
</reference>
<protein>
    <submittedName>
        <fullName evidence="2">Uncharacterized protein</fullName>
    </submittedName>
</protein>
<keyword evidence="3" id="KW-1185">Reference proteome</keyword>
<accession>A0AAD9UZC9</accession>
<feature type="compositionally biased region" description="Basic and acidic residues" evidence="1">
    <location>
        <begin position="1"/>
        <end position="15"/>
    </location>
</feature>
<gene>
    <name evidence="2" type="ORF">P5673_022962</name>
</gene>
<name>A0AAD9UZC9_ACRCE</name>
<evidence type="ECO:0000313" key="3">
    <source>
        <dbReference type="Proteomes" id="UP001249851"/>
    </source>
</evidence>
<comment type="caution">
    <text evidence="2">The sequence shown here is derived from an EMBL/GenBank/DDBJ whole genome shotgun (WGS) entry which is preliminary data.</text>
</comment>
<dbReference type="AlphaFoldDB" id="A0AAD9UZC9"/>
<dbReference type="Proteomes" id="UP001249851">
    <property type="component" value="Unassembled WGS sequence"/>
</dbReference>
<feature type="region of interest" description="Disordered" evidence="1">
    <location>
        <begin position="1"/>
        <end position="56"/>
    </location>
</feature>